<evidence type="ECO:0000256" key="1">
    <source>
        <dbReference type="SAM" id="MobiDB-lite"/>
    </source>
</evidence>
<comment type="caution">
    <text evidence="2">The sequence shown here is derived from an EMBL/GenBank/DDBJ whole genome shotgun (WGS) entry which is preliminary data.</text>
</comment>
<accession>A0AAN8SC02</accession>
<dbReference type="Proteomes" id="UP001372834">
    <property type="component" value="Unassembled WGS sequence"/>
</dbReference>
<evidence type="ECO:0000313" key="3">
    <source>
        <dbReference type="Proteomes" id="UP001372834"/>
    </source>
</evidence>
<evidence type="ECO:0000313" key="2">
    <source>
        <dbReference type="EMBL" id="KAK6643878.1"/>
    </source>
</evidence>
<dbReference type="AlphaFoldDB" id="A0AAN8SC02"/>
<organism evidence="2 3">
    <name type="scientific">Polyplax serrata</name>
    <name type="common">Common mouse louse</name>
    <dbReference type="NCBI Taxonomy" id="468196"/>
    <lineage>
        <taxon>Eukaryota</taxon>
        <taxon>Metazoa</taxon>
        <taxon>Ecdysozoa</taxon>
        <taxon>Arthropoda</taxon>
        <taxon>Hexapoda</taxon>
        <taxon>Insecta</taxon>
        <taxon>Pterygota</taxon>
        <taxon>Neoptera</taxon>
        <taxon>Paraneoptera</taxon>
        <taxon>Psocodea</taxon>
        <taxon>Troctomorpha</taxon>
        <taxon>Phthiraptera</taxon>
        <taxon>Anoplura</taxon>
        <taxon>Polyplacidae</taxon>
        <taxon>Polyplax</taxon>
    </lineage>
</organism>
<name>A0AAN8SC02_POLSC</name>
<sequence>MKIDKMNGLRNQTYRMAKQLEPWGAQQSNEPRGYWYLHKDIQMALIRIIDDRTTERRSHIIFKLTVQMVGPIAKWRPWSVPGRVFMDRGELLLIFGKLAASGAAGNGGCVASGRKNQEATEAH</sequence>
<reference evidence="2 3" key="1">
    <citation type="submission" date="2023-10" db="EMBL/GenBank/DDBJ databases">
        <title>Genomes of two closely related lineages of the louse Polyplax serrata with different host specificities.</title>
        <authorList>
            <person name="Martinu J."/>
            <person name="Tarabai H."/>
            <person name="Stefka J."/>
            <person name="Hypsa V."/>
        </authorList>
    </citation>
    <scope>NUCLEOTIDE SEQUENCE [LARGE SCALE GENOMIC DNA]</scope>
    <source>
        <strain evidence="2">HR10_N</strain>
    </source>
</reference>
<gene>
    <name evidence="2" type="ORF">RUM43_000142</name>
</gene>
<feature type="region of interest" description="Disordered" evidence="1">
    <location>
        <begin position="104"/>
        <end position="123"/>
    </location>
</feature>
<protein>
    <submittedName>
        <fullName evidence="2">Uncharacterized protein</fullName>
    </submittedName>
</protein>
<dbReference type="EMBL" id="JAWJWE010000001">
    <property type="protein sequence ID" value="KAK6643878.1"/>
    <property type="molecule type" value="Genomic_DNA"/>
</dbReference>
<proteinExistence type="predicted"/>